<dbReference type="EMBL" id="CZQA01000013">
    <property type="protein sequence ID" value="CUS39281.1"/>
    <property type="molecule type" value="Genomic_DNA"/>
</dbReference>
<keyword evidence="2" id="KW-1185">Reference proteome</keyword>
<evidence type="ECO:0000313" key="1">
    <source>
        <dbReference type="EMBL" id="CUS39281.1"/>
    </source>
</evidence>
<protein>
    <submittedName>
        <fullName evidence="1">Uncharacterized protein</fullName>
    </submittedName>
</protein>
<name>A0A0S4LNX6_9BACT</name>
<dbReference type="Proteomes" id="UP000199032">
    <property type="component" value="Unassembled WGS sequence"/>
</dbReference>
<sequence>MLGVAMLPAVMGCNSNIPETASLELTAFQLRLAIVRTATDPFLQRFTLTMNIQGPGGCRSSTELFPDTGYAGRRNVYMAAKGRVYVVGQYDARVIDTQNCQTSLAEFRHLDREVIFLGSFDQNQEKQWTYVSALQRPELPFEKR</sequence>
<reference evidence="1 2" key="1">
    <citation type="submission" date="2015-10" db="EMBL/GenBank/DDBJ databases">
        <authorList>
            <person name="Gilbert D.G."/>
        </authorList>
    </citation>
    <scope>NUCLEOTIDE SEQUENCE [LARGE SCALE GENOMIC DNA]</scope>
    <source>
        <strain evidence="1">COMA1</strain>
    </source>
</reference>
<evidence type="ECO:0000313" key="2">
    <source>
        <dbReference type="Proteomes" id="UP000199032"/>
    </source>
</evidence>
<proteinExistence type="predicted"/>
<dbReference type="AlphaFoldDB" id="A0A0S4LNX6"/>
<organism evidence="1 2">
    <name type="scientific">Candidatus Nitrospira nitrosa</name>
    <dbReference type="NCBI Taxonomy" id="1742972"/>
    <lineage>
        <taxon>Bacteria</taxon>
        <taxon>Pseudomonadati</taxon>
        <taxon>Nitrospirota</taxon>
        <taxon>Nitrospiria</taxon>
        <taxon>Nitrospirales</taxon>
        <taxon>Nitrospiraceae</taxon>
        <taxon>Nitrospira</taxon>
    </lineage>
</organism>
<dbReference type="OrthoDB" id="9793878at2"/>
<dbReference type="RefSeq" id="WP_090751155.1">
    <property type="nucleotide sequence ID" value="NZ_CZQA01000013.1"/>
</dbReference>
<dbReference type="STRING" id="1742972.COMA1_70125"/>
<accession>A0A0S4LNX6</accession>
<gene>
    <name evidence="1" type="ORF">COMA1_70125</name>
</gene>